<keyword evidence="1" id="KW-0175">Coiled coil</keyword>
<evidence type="ECO:0000313" key="3">
    <source>
        <dbReference type="Proteomes" id="UP000765845"/>
    </source>
</evidence>
<dbReference type="EMBL" id="JAAWWK010000002">
    <property type="protein sequence ID" value="NKI17007.1"/>
    <property type="molecule type" value="Genomic_DNA"/>
</dbReference>
<evidence type="ECO:0000256" key="1">
    <source>
        <dbReference type="SAM" id="Coils"/>
    </source>
</evidence>
<organism evidence="2 3">
    <name type="scientific">Spongiibacter thalassae</name>
    <dbReference type="NCBI Taxonomy" id="2721624"/>
    <lineage>
        <taxon>Bacteria</taxon>
        <taxon>Pseudomonadati</taxon>
        <taxon>Pseudomonadota</taxon>
        <taxon>Gammaproteobacteria</taxon>
        <taxon>Cellvibrionales</taxon>
        <taxon>Spongiibacteraceae</taxon>
        <taxon>Spongiibacter</taxon>
    </lineage>
</organism>
<dbReference type="NCBIfam" id="NF008244">
    <property type="entry name" value="PRK11020.1"/>
    <property type="match status" value="1"/>
</dbReference>
<dbReference type="Pfam" id="PF10928">
    <property type="entry name" value="DUF2810"/>
    <property type="match status" value="1"/>
</dbReference>
<evidence type="ECO:0000313" key="2">
    <source>
        <dbReference type="EMBL" id="NKI17007.1"/>
    </source>
</evidence>
<gene>
    <name evidence="2" type="ORF">HCU74_06180</name>
</gene>
<comment type="caution">
    <text evidence="2">The sequence shown here is derived from an EMBL/GenBank/DDBJ whole genome shotgun (WGS) entry which is preliminary data.</text>
</comment>
<protein>
    <submittedName>
        <fullName evidence="2">YibL family ribosome-associated protein</fullName>
    </submittedName>
</protein>
<dbReference type="RefSeq" id="WP_168449539.1">
    <property type="nucleotide sequence ID" value="NZ_JAAWWK010000002.1"/>
</dbReference>
<dbReference type="Gene3D" id="3.30.1370.150">
    <property type="entry name" value="Uncharacterised protein PF10928, DUF2810"/>
    <property type="match status" value="1"/>
</dbReference>
<name>A0ABX1GF52_9GAMM</name>
<proteinExistence type="predicted"/>
<dbReference type="Proteomes" id="UP000765845">
    <property type="component" value="Unassembled WGS sequence"/>
</dbReference>
<sequence>MNLNKEIQQLNNKLDLLRRKLVAAQSRGDELVIQQFERDIAALSKKAASIKGQQSRQNASKAEGLKALPFSRALTKQEQADMGKLKKSVKGLVVVLPITALGKELGLKEVTGFAPKKF</sequence>
<accession>A0ABX1GF52</accession>
<keyword evidence="3" id="KW-1185">Reference proteome</keyword>
<feature type="coiled-coil region" evidence="1">
    <location>
        <begin position="7"/>
        <end position="53"/>
    </location>
</feature>
<dbReference type="InterPro" id="IPR021230">
    <property type="entry name" value="DUF2810"/>
</dbReference>
<reference evidence="2 3" key="1">
    <citation type="submission" date="2020-04" db="EMBL/GenBank/DDBJ databases">
        <authorList>
            <person name="Yoon J."/>
        </authorList>
    </citation>
    <scope>NUCLEOTIDE SEQUENCE [LARGE SCALE GENOMIC DNA]</scope>
    <source>
        <strain evidence="2 3">KMU-166</strain>
    </source>
</reference>